<organism evidence="2 3">
    <name type="scientific">Scytonema hofmannii PCC 7110</name>
    <dbReference type="NCBI Taxonomy" id="128403"/>
    <lineage>
        <taxon>Bacteria</taxon>
        <taxon>Bacillati</taxon>
        <taxon>Cyanobacteriota</taxon>
        <taxon>Cyanophyceae</taxon>
        <taxon>Nostocales</taxon>
        <taxon>Scytonemataceae</taxon>
        <taxon>Scytonema</taxon>
    </lineage>
</organism>
<accession>A0A139XG05</accession>
<dbReference type="AlphaFoldDB" id="A0A139XG05"/>
<dbReference type="InterPro" id="IPR006199">
    <property type="entry name" value="LexA_DNA-bd_dom"/>
</dbReference>
<dbReference type="InterPro" id="IPR036390">
    <property type="entry name" value="WH_DNA-bd_sf"/>
</dbReference>
<dbReference type="OrthoDB" id="9802364at2"/>
<sequence>MSCKYLAFIYYYTKLNGYPPAEADMQHYFKTTPPTVHNMVVTLENLGLIEREKGKPRSIRLLLTREELPDLE</sequence>
<dbReference type="Proteomes" id="UP000076925">
    <property type="component" value="Unassembled WGS sequence"/>
</dbReference>
<dbReference type="GO" id="GO:0004252">
    <property type="term" value="F:serine-type endopeptidase activity"/>
    <property type="evidence" value="ECO:0007669"/>
    <property type="project" value="InterPro"/>
</dbReference>
<dbReference type="InterPro" id="IPR036388">
    <property type="entry name" value="WH-like_DNA-bd_sf"/>
</dbReference>
<evidence type="ECO:0000313" key="2">
    <source>
        <dbReference type="EMBL" id="KYC43603.1"/>
    </source>
</evidence>
<dbReference type="Pfam" id="PF01726">
    <property type="entry name" value="LexA_DNA_bind"/>
    <property type="match status" value="1"/>
</dbReference>
<reference evidence="2 3" key="1">
    <citation type="journal article" date="2013" name="Genome Biol. Evol.">
        <title>Genomes of Stigonematalean cyanobacteria (subsection V) and the evolution of oxygenic photosynthesis from prokaryotes to plastids.</title>
        <authorList>
            <person name="Dagan T."/>
            <person name="Roettger M."/>
            <person name="Stucken K."/>
            <person name="Landan G."/>
            <person name="Koch R."/>
            <person name="Major P."/>
            <person name="Gould S.B."/>
            <person name="Goremykin V.V."/>
            <person name="Rippka R."/>
            <person name="Tandeau de Marsac N."/>
            <person name="Gugger M."/>
            <person name="Lockhart P.J."/>
            <person name="Allen J.F."/>
            <person name="Brune I."/>
            <person name="Maus I."/>
            <person name="Puhler A."/>
            <person name="Martin W.F."/>
        </authorList>
    </citation>
    <scope>NUCLEOTIDE SEQUENCE [LARGE SCALE GENOMIC DNA]</scope>
    <source>
        <strain evidence="2 3">PCC 7110</strain>
    </source>
</reference>
<dbReference type="GO" id="GO:0006508">
    <property type="term" value="P:proteolysis"/>
    <property type="evidence" value="ECO:0007669"/>
    <property type="project" value="InterPro"/>
</dbReference>
<gene>
    <name evidence="2" type="ORF">WA1_00040</name>
</gene>
<keyword evidence="3" id="KW-1185">Reference proteome</keyword>
<dbReference type="EMBL" id="ANNX02000012">
    <property type="protein sequence ID" value="KYC43603.1"/>
    <property type="molecule type" value="Genomic_DNA"/>
</dbReference>
<evidence type="ECO:0000313" key="3">
    <source>
        <dbReference type="Proteomes" id="UP000076925"/>
    </source>
</evidence>
<name>A0A139XG05_9CYAN</name>
<dbReference type="STRING" id="128403.WA1_00040"/>
<dbReference type="SUPFAM" id="SSF46785">
    <property type="entry name" value="Winged helix' DNA-binding domain"/>
    <property type="match status" value="1"/>
</dbReference>
<feature type="domain" description="LexA repressor DNA-binding" evidence="1">
    <location>
        <begin position="6"/>
        <end position="57"/>
    </location>
</feature>
<dbReference type="Gene3D" id="1.10.10.10">
    <property type="entry name" value="Winged helix-like DNA-binding domain superfamily/Winged helix DNA-binding domain"/>
    <property type="match status" value="1"/>
</dbReference>
<dbReference type="RefSeq" id="WP_017742283.1">
    <property type="nucleotide sequence ID" value="NZ_KQ976354.1"/>
</dbReference>
<comment type="caution">
    <text evidence="2">The sequence shown here is derived from an EMBL/GenBank/DDBJ whole genome shotgun (WGS) entry which is preliminary data.</text>
</comment>
<protein>
    <submittedName>
        <fullName evidence="2">Transcriptional regulator</fullName>
    </submittedName>
</protein>
<proteinExistence type="predicted"/>
<evidence type="ECO:0000259" key="1">
    <source>
        <dbReference type="Pfam" id="PF01726"/>
    </source>
</evidence>